<dbReference type="AlphaFoldDB" id="A0AAN6RCQ4"/>
<organism evidence="1 2">
    <name type="scientific">Pseudopithomyces chartarum</name>
    <dbReference type="NCBI Taxonomy" id="1892770"/>
    <lineage>
        <taxon>Eukaryota</taxon>
        <taxon>Fungi</taxon>
        <taxon>Dikarya</taxon>
        <taxon>Ascomycota</taxon>
        <taxon>Pezizomycotina</taxon>
        <taxon>Dothideomycetes</taxon>
        <taxon>Pleosporomycetidae</taxon>
        <taxon>Pleosporales</taxon>
        <taxon>Massarineae</taxon>
        <taxon>Didymosphaeriaceae</taxon>
        <taxon>Pseudopithomyces</taxon>
    </lineage>
</organism>
<accession>A0AAN6RCQ4</accession>
<proteinExistence type="predicted"/>
<reference evidence="1 2" key="1">
    <citation type="submission" date="2021-02" db="EMBL/GenBank/DDBJ databases">
        <title>Genome assembly of Pseudopithomyces chartarum.</title>
        <authorList>
            <person name="Jauregui R."/>
            <person name="Singh J."/>
            <person name="Voisey C."/>
        </authorList>
    </citation>
    <scope>NUCLEOTIDE SEQUENCE [LARGE SCALE GENOMIC DNA]</scope>
    <source>
        <strain evidence="1 2">AGR01</strain>
    </source>
</reference>
<dbReference type="EMBL" id="WVTA01000015">
    <property type="protein sequence ID" value="KAK3201727.1"/>
    <property type="molecule type" value="Genomic_DNA"/>
</dbReference>
<keyword evidence="2" id="KW-1185">Reference proteome</keyword>
<evidence type="ECO:0000313" key="1">
    <source>
        <dbReference type="EMBL" id="KAK3201727.1"/>
    </source>
</evidence>
<dbReference type="Proteomes" id="UP001280581">
    <property type="component" value="Unassembled WGS sequence"/>
</dbReference>
<protein>
    <submittedName>
        <fullName evidence="1">Uncharacterized protein</fullName>
    </submittedName>
</protein>
<sequence length="114" mass="12389">MPLSLSSFTNKSAAPKKSAAAESALLEKYADYDIDSQKLARGERGIVVLSPSGDEPILAETEWYYTGKGNFEDKTARKGPTKKSVKVAASKVELLFDAETPDEEKESFIADSPQ</sequence>
<gene>
    <name evidence="1" type="ORF">GRF29_164g428263</name>
</gene>
<comment type="caution">
    <text evidence="1">The sequence shown here is derived from an EMBL/GenBank/DDBJ whole genome shotgun (WGS) entry which is preliminary data.</text>
</comment>
<name>A0AAN6RCQ4_9PLEO</name>
<evidence type="ECO:0000313" key="2">
    <source>
        <dbReference type="Proteomes" id="UP001280581"/>
    </source>
</evidence>